<accession>A0AAW8FWU1</accession>
<comment type="caution">
    <text evidence="2">The sequence shown here is derived from an EMBL/GenBank/DDBJ whole genome shotgun (WGS) entry which is preliminary data.</text>
</comment>
<reference evidence="2" key="1">
    <citation type="submission" date="2023-07" db="EMBL/GenBank/DDBJ databases">
        <title>Comparative genomics of wheat-associated soil bacteria to identify genetic determinants of phenazine resistance.</title>
        <authorList>
            <person name="Mouncey N."/>
        </authorList>
    </citation>
    <scope>NUCLEOTIDE SEQUENCE</scope>
    <source>
        <strain evidence="2">V4I22</strain>
    </source>
</reference>
<sequence>MSHHYGRVDTELLRKTPQSTAREILGERRQRDPLGPREARASRPPSRHNWCQWHADFTLIRSRRATSDDLVSCSYN</sequence>
<feature type="compositionally biased region" description="Basic and acidic residues" evidence="1">
    <location>
        <begin position="24"/>
        <end position="41"/>
    </location>
</feature>
<feature type="region of interest" description="Disordered" evidence="1">
    <location>
        <begin position="1"/>
        <end position="47"/>
    </location>
</feature>
<gene>
    <name evidence="2" type="ORF">QFZ22_009564</name>
</gene>
<dbReference type="EMBL" id="JAUSZV010000006">
    <property type="protein sequence ID" value="MDQ0913492.1"/>
    <property type="molecule type" value="Genomic_DNA"/>
</dbReference>
<proteinExistence type="predicted"/>
<evidence type="ECO:0000313" key="3">
    <source>
        <dbReference type="Proteomes" id="UP001234216"/>
    </source>
</evidence>
<name>A0AAW8FWU1_9ACTN</name>
<evidence type="ECO:0000256" key="1">
    <source>
        <dbReference type="SAM" id="MobiDB-lite"/>
    </source>
</evidence>
<dbReference type="Proteomes" id="UP001234216">
    <property type="component" value="Unassembled WGS sequence"/>
</dbReference>
<organism evidence="2 3">
    <name type="scientific">Streptomyces canus</name>
    <dbReference type="NCBI Taxonomy" id="58343"/>
    <lineage>
        <taxon>Bacteria</taxon>
        <taxon>Bacillati</taxon>
        <taxon>Actinomycetota</taxon>
        <taxon>Actinomycetes</taxon>
        <taxon>Kitasatosporales</taxon>
        <taxon>Streptomycetaceae</taxon>
        <taxon>Streptomyces</taxon>
        <taxon>Streptomyces aurantiacus group</taxon>
    </lineage>
</organism>
<evidence type="ECO:0000313" key="2">
    <source>
        <dbReference type="EMBL" id="MDQ0913492.1"/>
    </source>
</evidence>
<feature type="compositionally biased region" description="Basic and acidic residues" evidence="1">
    <location>
        <begin position="1"/>
        <end position="14"/>
    </location>
</feature>
<dbReference type="AlphaFoldDB" id="A0AAW8FWU1"/>
<protein>
    <submittedName>
        <fullName evidence="2">Uncharacterized protein</fullName>
    </submittedName>
</protein>
<dbReference type="RefSeq" id="WP_306986908.1">
    <property type="nucleotide sequence ID" value="NZ_JAUSZV010000006.1"/>
</dbReference>